<dbReference type="OrthoDB" id="9810135at2"/>
<dbReference type="Proteomes" id="UP000182584">
    <property type="component" value="Unassembled WGS sequence"/>
</dbReference>
<gene>
    <name evidence="1" type="ORF">SAMN04487884_1279</name>
</gene>
<name>A0A1H9W4L8_BUTFI</name>
<dbReference type="RefSeq" id="WP_074758099.1">
    <property type="nucleotide sequence ID" value="NZ_FOGJ01000027.1"/>
</dbReference>
<dbReference type="InterPro" id="IPR025935">
    <property type="entry name" value="AbiH"/>
</dbReference>
<dbReference type="Pfam" id="PF14253">
    <property type="entry name" value="AbiH"/>
    <property type="match status" value="2"/>
</dbReference>
<organism evidence="1 2">
    <name type="scientific">Butyrivibrio fibrisolvens</name>
    <dbReference type="NCBI Taxonomy" id="831"/>
    <lineage>
        <taxon>Bacteria</taxon>
        <taxon>Bacillati</taxon>
        <taxon>Bacillota</taxon>
        <taxon>Clostridia</taxon>
        <taxon>Lachnospirales</taxon>
        <taxon>Lachnospiraceae</taxon>
        <taxon>Butyrivibrio</taxon>
    </lineage>
</organism>
<dbReference type="AlphaFoldDB" id="A0A1H9W4L8"/>
<proteinExistence type="predicted"/>
<accession>A0A1H9W4L8</accession>
<dbReference type="EMBL" id="FOGJ01000027">
    <property type="protein sequence ID" value="SES28729.1"/>
    <property type="molecule type" value="Genomic_DNA"/>
</dbReference>
<protein>
    <submittedName>
        <fullName evidence="1">Bacteriophage abortive infection AbiH</fullName>
    </submittedName>
</protein>
<evidence type="ECO:0000313" key="1">
    <source>
        <dbReference type="EMBL" id="SES28729.1"/>
    </source>
</evidence>
<reference evidence="1 2" key="1">
    <citation type="submission" date="2016-10" db="EMBL/GenBank/DDBJ databases">
        <authorList>
            <person name="de Groot N.N."/>
        </authorList>
    </citation>
    <scope>NUCLEOTIDE SEQUENCE [LARGE SCALE GENOMIC DNA]</scope>
    <source>
        <strain evidence="1 2">AR40</strain>
    </source>
</reference>
<sequence>MNNNNVNLFVIGNGFDLAHNLPTNYSDFKEFLKEKCDACRNVYDDNGKLKQKCPELPGPQIHYSGKDGIGNVLADYKQEAAVLYWLIERAAKRNRQGIKDWADFEELLMKIDFDSVDIEEEYDMQALCDTVADLSGMFFEWITKAVVIDETLPKLTSICQVADADSDIAINFNYTETLETVYGFKPQNICYIHGKRTQNPPAEYEQQYIWSLGEGKNGLVLGGPEPKNPRKDPYISIRGDLIKNTEMTIFSNEAFFGRIKDNNIQNIYSYGFSFSRADMPYIRKICDELNNRKAIWHIFIYDNKDIFRYKCRLRMGGFKGRIKILSC</sequence>
<evidence type="ECO:0000313" key="2">
    <source>
        <dbReference type="Proteomes" id="UP000182584"/>
    </source>
</evidence>